<dbReference type="Proteomes" id="UP000830768">
    <property type="component" value="Chromosome 6"/>
</dbReference>
<protein>
    <submittedName>
        <fullName evidence="1">Uncharacterized protein</fullName>
    </submittedName>
</protein>
<gene>
    <name evidence="1" type="ORF">LCI18_008397</name>
</gene>
<organism evidence="1 2">
    <name type="scientific">Fusarium solani subsp. cucurbitae</name>
    <name type="common">Neocosmosporum cucurbitae</name>
    <dbReference type="NCBI Taxonomy" id="2747967"/>
    <lineage>
        <taxon>Eukaryota</taxon>
        <taxon>Fungi</taxon>
        <taxon>Dikarya</taxon>
        <taxon>Ascomycota</taxon>
        <taxon>Pezizomycotina</taxon>
        <taxon>Sordariomycetes</taxon>
        <taxon>Hypocreomycetidae</taxon>
        <taxon>Hypocreales</taxon>
        <taxon>Nectriaceae</taxon>
        <taxon>Fusarium</taxon>
        <taxon>Fusarium solani species complex</taxon>
    </lineage>
</organism>
<sequence>MDRQTQTPCGLCLSVIRWITDYCGPRGKAQRFEWHRDIQHLQNSARSCPLCSSIWDLSLSEKYSMATSRLAGATLSSPPQLLLEVINAKKTNRISWAVLHTAMKVKQLGLEYICVDTIGISSYPIREDLEHPKFWRFSKANKQRTLSEDRIATLNEWLQDCESNHKVCHPAAKQYPKRMLDVKVDEPLRIVARNQIQQNKQPIRYATLSHSWGHHVPIKTTIKTKSLFEELLSEDLLPRTFRDAVNITRSLGIRYLWIDSLCIIQDDPEDWQAEAVQMRDTYLGSTINIAASDALDSTEGCFLEDNDVMDSVTEASFDPGDRAAIEGPGAAAKGPRVFVYQQEDQHEGQLLSTMIRFQARTPRKLQGKTHLSTRGWVLQEELLSHRIVHCMKPEIYWQCKCSYKTQAGQTFEDLELLSDDHNFKLAPSRRKERIWHEWIENYSTRDFTFPADRVAAMAGITSYYQQTTGYSPLLGLWRESFAGDLLWLRIGPAKESGMAGIPSWTWLSCNAPVFFDFWRLSMQDLETIEDHVLLSTCNITWTGLAMASSVQSTSLIIRGPLKDLRFRIALESGSNPPYFHLEGEELDSSSPMPWSCAGQFDDATISRDGFVTYTCLLVRSRFHEQSKVHRDTFLILEPVASSSHETLTKHPSFRRIGIGSIRDKERAFSLAEEKELELY</sequence>
<name>A0ACD3Z8Q0_FUSSC</name>
<dbReference type="EMBL" id="CP090035">
    <property type="protein sequence ID" value="UPK97462.1"/>
    <property type="molecule type" value="Genomic_DNA"/>
</dbReference>
<accession>A0ACD3Z8Q0</accession>
<evidence type="ECO:0000313" key="2">
    <source>
        <dbReference type="Proteomes" id="UP000830768"/>
    </source>
</evidence>
<proteinExistence type="predicted"/>
<reference evidence="1" key="1">
    <citation type="submission" date="2021-11" db="EMBL/GenBank/DDBJ databases">
        <title>Fusarium solani-melongenae Genome sequencing and assembly.</title>
        <authorList>
            <person name="Xie S."/>
            <person name="Huang L."/>
            <person name="Zhang X."/>
        </authorList>
    </citation>
    <scope>NUCLEOTIDE SEQUENCE</scope>
    <source>
        <strain evidence="1">CRI 24-3</strain>
    </source>
</reference>
<evidence type="ECO:0000313" key="1">
    <source>
        <dbReference type="EMBL" id="UPK97462.1"/>
    </source>
</evidence>
<keyword evidence="2" id="KW-1185">Reference proteome</keyword>